<evidence type="ECO:0000313" key="1">
    <source>
        <dbReference type="EMBL" id="GAA4009648.1"/>
    </source>
</evidence>
<name>A0ABP7SBZ6_9PSEU</name>
<reference evidence="2" key="1">
    <citation type="journal article" date="2019" name="Int. J. Syst. Evol. Microbiol.">
        <title>The Global Catalogue of Microorganisms (GCM) 10K type strain sequencing project: providing services to taxonomists for standard genome sequencing and annotation.</title>
        <authorList>
            <consortium name="The Broad Institute Genomics Platform"/>
            <consortium name="The Broad Institute Genome Sequencing Center for Infectious Disease"/>
            <person name="Wu L."/>
            <person name="Ma J."/>
        </authorList>
    </citation>
    <scope>NUCLEOTIDE SEQUENCE [LARGE SCALE GENOMIC DNA]</scope>
    <source>
        <strain evidence="2">JCM 17342</strain>
    </source>
</reference>
<proteinExistence type="predicted"/>
<gene>
    <name evidence="1" type="ORF">GCM10022247_34730</name>
</gene>
<sequence>MQLRHEQVHGLREIEVMVDVALIHGFAFLSRDSRWVGHGVKRAGSDGEVNWSGVTDAAEIARAA</sequence>
<evidence type="ECO:0000313" key="2">
    <source>
        <dbReference type="Proteomes" id="UP001501747"/>
    </source>
</evidence>
<organism evidence="1 2">
    <name type="scientific">Allokutzneria multivorans</name>
    <dbReference type="NCBI Taxonomy" id="1142134"/>
    <lineage>
        <taxon>Bacteria</taxon>
        <taxon>Bacillati</taxon>
        <taxon>Actinomycetota</taxon>
        <taxon>Actinomycetes</taxon>
        <taxon>Pseudonocardiales</taxon>
        <taxon>Pseudonocardiaceae</taxon>
        <taxon>Allokutzneria</taxon>
    </lineage>
</organism>
<accession>A0ABP7SBZ6</accession>
<dbReference type="Proteomes" id="UP001501747">
    <property type="component" value="Unassembled WGS sequence"/>
</dbReference>
<protein>
    <submittedName>
        <fullName evidence="1">Uncharacterized protein</fullName>
    </submittedName>
</protein>
<dbReference type="EMBL" id="BAABAL010000012">
    <property type="protein sequence ID" value="GAA4009648.1"/>
    <property type="molecule type" value="Genomic_DNA"/>
</dbReference>
<comment type="caution">
    <text evidence="1">The sequence shown here is derived from an EMBL/GenBank/DDBJ whole genome shotgun (WGS) entry which is preliminary data.</text>
</comment>
<keyword evidence="2" id="KW-1185">Reference proteome</keyword>